<dbReference type="UniPathway" id="UPA00042">
    <property type="reaction ID" value="UER00497"/>
</dbReference>
<dbReference type="PROSITE" id="PS00395">
    <property type="entry name" value="ALANINE_RACEMASE"/>
    <property type="match status" value="1"/>
</dbReference>
<comment type="function">
    <text evidence="5">Catalyzes the interconversion of L-alanine and D-alanine. May also act on other amino acids.</text>
</comment>
<feature type="domain" description="Alanine racemase C-terminal" evidence="8">
    <location>
        <begin position="242"/>
        <end position="370"/>
    </location>
</feature>
<dbReference type="PRINTS" id="PR00992">
    <property type="entry name" value="ALARACEMASE"/>
</dbReference>
<dbReference type="EC" id="5.1.1.1" evidence="5"/>
<evidence type="ECO:0000313" key="10">
    <source>
        <dbReference type="Proteomes" id="UP000005695"/>
    </source>
</evidence>
<dbReference type="NCBIfam" id="TIGR00492">
    <property type="entry name" value="alr"/>
    <property type="match status" value="1"/>
</dbReference>
<organism evidence="9 10">
    <name type="scientific">Desulfuromonas acetoxidans (strain DSM 684 / 11070)</name>
    <dbReference type="NCBI Taxonomy" id="281689"/>
    <lineage>
        <taxon>Bacteria</taxon>
        <taxon>Pseudomonadati</taxon>
        <taxon>Thermodesulfobacteriota</taxon>
        <taxon>Desulfuromonadia</taxon>
        <taxon>Desulfuromonadales</taxon>
        <taxon>Desulfuromonadaceae</taxon>
        <taxon>Desulfuromonas</taxon>
    </lineage>
</organism>
<dbReference type="SMART" id="SM01005">
    <property type="entry name" value="Ala_racemase_C"/>
    <property type="match status" value="1"/>
</dbReference>
<dbReference type="InterPro" id="IPR000821">
    <property type="entry name" value="Ala_racemase"/>
</dbReference>
<dbReference type="CDD" id="cd00430">
    <property type="entry name" value="PLPDE_III_AR"/>
    <property type="match status" value="1"/>
</dbReference>
<dbReference type="PANTHER" id="PTHR30511">
    <property type="entry name" value="ALANINE RACEMASE"/>
    <property type="match status" value="1"/>
</dbReference>
<dbReference type="HAMAP" id="MF_01201">
    <property type="entry name" value="Ala_racemase"/>
    <property type="match status" value="1"/>
</dbReference>
<evidence type="ECO:0000256" key="4">
    <source>
        <dbReference type="ARBA" id="ARBA00023235"/>
    </source>
</evidence>
<sequence length="371" mass="40643">MKAYRPTHVAIDLDALRHNYHVLRETMRPDWRMLAVVKADAYGHGAVPVARTLEEAGADLFGVAIVEEGLELRAAGITRPILMLGGPWPGQEPVVIEHDLHVAVFEIEQLQRLEHAARQAGKSCFCHLKIDSGMGRLGVRDEQLDEVLRFFLASEALQLVGIMTHFALADCPDHPLTAQQQAHFKRALAKVRDAGLIPEYIHSSNSAATFSDVNGGCNLVRPGIALYGGQPFEDRTLPLEPVMALRTEIAHLKQLPTGSGVSYGHRFIAQRPTLIAAIPVGYADGYNRLLSNCGTALVRGQKVAVAGTVCMDWTLLDVTDVANVQCGDRVTLLGCDGDECVLAEQWAEKVGTISYEVFCQISKRVPRHYQP</sequence>
<dbReference type="RefSeq" id="WP_006002016.1">
    <property type="nucleotide sequence ID" value="NZ_AAEW02000016.1"/>
</dbReference>
<dbReference type="GO" id="GO:0005829">
    <property type="term" value="C:cytosol"/>
    <property type="evidence" value="ECO:0007669"/>
    <property type="project" value="TreeGrafter"/>
</dbReference>
<name>Q1JX81_DESA6</name>
<proteinExistence type="inferred from homology"/>
<gene>
    <name evidence="9" type="ORF">Dace_0920</name>
</gene>
<feature type="active site" description="Proton acceptor; specific for D-alanine" evidence="5">
    <location>
        <position position="38"/>
    </location>
</feature>
<dbReference type="GO" id="GO:0008784">
    <property type="term" value="F:alanine racemase activity"/>
    <property type="evidence" value="ECO:0007669"/>
    <property type="project" value="UniProtKB-UniRule"/>
</dbReference>
<dbReference type="Pfam" id="PF00842">
    <property type="entry name" value="Ala_racemase_C"/>
    <property type="match status" value="1"/>
</dbReference>
<dbReference type="InterPro" id="IPR011079">
    <property type="entry name" value="Ala_racemase_C"/>
</dbReference>
<evidence type="ECO:0000313" key="9">
    <source>
        <dbReference type="EMBL" id="EAT14911.1"/>
    </source>
</evidence>
<dbReference type="FunFam" id="3.20.20.10:FF:000002">
    <property type="entry name" value="Alanine racemase"/>
    <property type="match status" value="1"/>
</dbReference>
<dbReference type="Pfam" id="PF01168">
    <property type="entry name" value="Ala_racemase_N"/>
    <property type="match status" value="1"/>
</dbReference>
<evidence type="ECO:0000256" key="3">
    <source>
        <dbReference type="ARBA" id="ARBA00022898"/>
    </source>
</evidence>
<feature type="binding site" evidence="5 7">
    <location>
        <position position="311"/>
    </location>
    <ligand>
        <name>substrate</name>
    </ligand>
</feature>
<evidence type="ECO:0000259" key="8">
    <source>
        <dbReference type="SMART" id="SM01005"/>
    </source>
</evidence>
<evidence type="ECO:0000256" key="2">
    <source>
        <dbReference type="ARBA" id="ARBA00001933"/>
    </source>
</evidence>
<dbReference type="PANTHER" id="PTHR30511:SF0">
    <property type="entry name" value="ALANINE RACEMASE, CATABOLIC-RELATED"/>
    <property type="match status" value="1"/>
</dbReference>
<dbReference type="AlphaFoldDB" id="Q1JX81"/>
<reference evidence="9" key="2">
    <citation type="submission" date="2006-05" db="EMBL/GenBank/DDBJ databases">
        <title>Sequencing of the draft genome and assembly of Desulfuromonas acetoxidans DSM 684.</title>
        <authorList>
            <consortium name="US DOE Joint Genome Institute (JGI-PGF)"/>
            <person name="Copeland A."/>
            <person name="Lucas S."/>
            <person name="Lapidus A."/>
            <person name="Barry K."/>
            <person name="Detter J.C."/>
            <person name="Glavina del Rio T."/>
            <person name="Hammon N."/>
            <person name="Israni S."/>
            <person name="Dalin E."/>
            <person name="Tice H."/>
            <person name="Bruce D."/>
            <person name="Pitluck S."/>
            <person name="Richardson P."/>
        </authorList>
    </citation>
    <scope>NUCLEOTIDE SEQUENCE [LARGE SCALE GENOMIC DNA]</scope>
    <source>
        <strain evidence="9">DSM 684</strain>
    </source>
</reference>
<dbReference type="GO" id="GO:0030632">
    <property type="term" value="P:D-alanine biosynthetic process"/>
    <property type="evidence" value="ECO:0007669"/>
    <property type="project" value="UniProtKB-UniRule"/>
</dbReference>
<dbReference type="InterPro" id="IPR001608">
    <property type="entry name" value="Ala_racemase_N"/>
</dbReference>
<dbReference type="SUPFAM" id="SSF51419">
    <property type="entry name" value="PLP-binding barrel"/>
    <property type="match status" value="1"/>
</dbReference>
<comment type="similarity">
    <text evidence="5">Belongs to the alanine racemase family.</text>
</comment>
<reference evidence="9" key="1">
    <citation type="submission" date="2006-05" db="EMBL/GenBank/DDBJ databases">
        <title>Annotation of the draft genome assembly of Desulfuromonas acetoxidans DSM 684.</title>
        <authorList>
            <consortium name="US DOE Joint Genome Institute (JGI-ORNL)"/>
            <person name="Larimer F."/>
            <person name="Land M."/>
            <person name="Hauser L."/>
        </authorList>
    </citation>
    <scope>NUCLEOTIDE SEQUENCE [LARGE SCALE GENOMIC DNA]</scope>
    <source>
        <strain evidence="9">DSM 684</strain>
    </source>
</reference>
<keyword evidence="3 5" id="KW-0663">Pyridoxal phosphate</keyword>
<dbReference type="SUPFAM" id="SSF50621">
    <property type="entry name" value="Alanine racemase C-terminal domain-like"/>
    <property type="match status" value="1"/>
</dbReference>
<evidence type="ECO:0000256" key="1">
    <source>
        <dbReference type="ARBA" id="ARBA00000316"/>
    </source>
</evidence>
<keyword evidence="10" id="KW-1185">Reference proteome</keyword>
<dbReference type="GO" id="GO:0030170">
    <property type="term" value="F:pyridoxal phosphate binding"/>
    <property type="evidence" value="ECO:0007669"/>
    <property type="project" value="UniProtKB-UniRule"/>
</dbReference>
<dbReference type="Gene3D" id="3.20.20.10">
    <property type="entry name" value="Alanine racemase"/>
    <property type="match status" value="1"/>
</dbReference>
<dbReference type="EMBL" id="AAEW02000016">
    <property type="protein sequence ID" value="EAT14911.1"/>
    <property type="molecule type" value="Genomic_DNA"/>
</dbReference>
<comment type="cofactor">
    <cofactor evidence="2 5 6">
        <name>pyridoxal 5'-phosphate</name>
        <dbReference type="ChEBI" id="CHEBI:597326"/>
    </cofactor>
</comment>
<evidence type="ECO:0000256" key="5">
    <source>
        <dbReference type="HAMAP-Rule" id="MF_01201"/>
    </source>
</evidence>
<keyword evidence="4 5" id="KW-0413">Isomerase</keyword>
<feature type="active site" description="Proton acceptor; specific for L-alanine" evidence="5">
    <location>
        <position position="263"/>
    </location>
</feature>
<dbReference type="InterPro" id="IPR029066">
    <property type="entry name" value="PLP-binding_barrel"/>
</dbReference>
<feature type="binding site" evidence="5 7">
    <location>
        <position position="136"/>
    </location>
    <ligand>
        <name>substrate</name>
    </ligand>
</feature>
<accession>Q1JX81</accession>
<evidence type="ECO:0000256" key="6">
    <source>
        <dbReference type="PIRSR" id="PIRSR600821-50"/>
    </source>
</evidence>
<comment type="catalytic activity">
    <reaction evidence="1 5">
        <text>L-alanine = D-alanine</text>
        <dbReference type="Rhea" id="RHEA:20249"/>
        <dbReference type="ChEBI" id="CHEBI:57416"/>
        <dbReference type="ChEBI" id="CHEBI:57972"/>
        <dbReference type="EC" id="5.1.1.1"/>
    </reaction>
</comment>
<dbReference type="Gene3D" id="2.40.37.10">
    <property type="entry name" value="Lyase, Ornithine Decarboxylase, Chain A, domain 1"/>
    <property type="match status" value="1"/>
</dbReference>
<comment type="pathway">
    <text evidence="5">Amino-acid biosynthesis; D-alanine biosynthesis; D-alanine from L-alanine: step 1/1.</text>
</comment>
<evidence type="ECO:0000256" key="7">
    <source>
        <dbReference type="PIRSR" id="PIRSR600821-52"/>
    </source>
</evidence>
<dbReference type="InterPro" id="IPR020622">
    <property type="entry name" value="Ala_racemase_pyridoxalP-BS"/>
</dbReference>
<feature type="modified residue" description="N6-(pyridoxal phosphate)lysine" evidence="5 6">
    <location>
        <position position="38"/>
    </location>
</feature>
<comment type="caution">
    <text evidence="9">The sequence shown here is derived from an EMBL/GenBank/DDBJ whole genome shotgun (WGS) entry which is preliminary data.</text>
</comment>
<protein>
    <recommendedName>
        <fullName evidence="5">Alanine racemase</fullName>
        <ecNumber evidence="5">5.1.1.1</ecNumber>
    </recommendedName>
</protein>
<dbReference type="Proteomes" id="UP000005695">
    <property type="component" value="Unassembled WGS sequence"/>
</dbReference>
<dbReference type="InterPro" id="IPR009006">
    <property type="entry name" value="Ala_racemase/Decarboxylase_C"/>
</dbReference>